<organism evidence="1">
    <name type="scientific">Anguilla anguilla</name>
    <name type="common">European freshwater eel</name>
    <name type="synonym">Muraena anguilla</name>
    <dbReference type="NCBI Taxonomy" id="7936"/>
    <lineage>
        <taxon>Eukaryota</taxon>
        <taxon>Metazoa</taxon>
        <taxon>Chordata</taxon>
        <taxon>Craniata</taxon>
        <taxon>Vertebrata</taxon>
        <taxon>Euteleostomi</taxon>
        <taxon>Actinopterygii</taxon>
        <taxon>Neopterygii</taxon>
        <taxon>Teleostei</taxon>
        <taxon>Anguilliformes</taxon>
        <taxon>Anguillidae</taxon>
        <taxon>Anguilla</taxon>
    </lineage>
</organism>
<name>A0A0E9PZE2_ANGAN</name>
<sequence>MYNYNTVARKGL</sequence>
<protein>
    <submittedName>
        <fullName evidence="1">Uncharacterized protein</fullName>
    </submittedName>
</protein>
<reference evidence="1" key="2">
    <citation type="journal article" date="2015" name="Fish Shellfish Immunol.">
        <title>Early steps in the European eel (Anguilla anguilla)-Vibrio vulnificus interaction in the gills: Role of the RtxA13 toxin.</title>
        <authorList>
            <person name="Callol A."/>
            <person name="Pajuelo D."/>
            <person name="Ebbesson L."/>
            <person name="Teles M."/>
            <person name="MacKenzie S."/>
            <person name="Amaro C."/>
        </authorList>
    </citation>
    <scope>NUCLEOTIDE SEQUENCE</scope>
</reference>
<evidence type="ECO:0000313" key="1">
    <source>
        <dbReference type="EMBL" id="JAH09849.1"/>
    </source>
</evidence>
<accession>A0A0E9PZE2</accession>
<dbReference type="EMBL" id="GBXM01098728">
    <property type="protein sequence ID" value="JAH09849.1"/>
    <property type="molecule type" value="Transcribed_RNA"/>
</dbReference>
<proteinExistence type="predicted"/>
<reference evidence="1" key="1">
    <citation type="submission" date="2014-11" db="EMBL/GenBank/DDBJ databases">
        <authorList>
            <person name="Amaro Gonzalez C."/>
        </authorList>
    </citation>
    <scope>NUCLEOTIDE SEQUENCE</scope>
</reference>